<organism evidence="2 3">
    <name type="scientific">Reticulibacter mediterranei</name>
    <dbReference type="NCBI Taxonomy" id="2778369"/>
    <lineage>
        <taxon>Bacteria</taxon>
        <taxon>Bacillati</taxon>
        <taxon>Chloroflexota</taxon>
        <taxon>Ktedonobacteria</taxon>
        <taxon>Ktedonobacterales</taxon>
        <taxon>Reticulibacteraceae</taxon>
        <taxon>Reticulibacter</taxon>
    </lineage>
</organism>
<reference evidence="2" key="1">
    <citation type="submission" date="2020-10" db="EMBL/GenBank/DDBJ databases">
        <title>Taxonomic study of unclassified bacteria belonging to the class Ktedonobacteria.</title>
        <authorList>
            <person name="Yabe S."/>
            <person name="Wang C.M."/>
            <person name="Zheng Y."/>
            <person name="Sakai Y."/>
            <person name="Cavaletti L."/>
            <person name="Monciardini P."/>
            <person name="Donadio S."/>
        </authorList>
    </citation>
    <scope>NUCLEOTIDE SEQUENCE</scope>
    <source>
        <strain evidence="2">ID150040</strain>
    </source>
</reference>
<dbReference type="RefSeq" id="WP_220210459.1">
    <property type="nucleotide sequence ID" value="NZ_BNJK01000002.1"/>
</dbReference>
<proteinExistence type="predicted"/>
<dbReference type="EMBL" id="BNJK01000002">
    <property type="protein sequence ID" value="GHO99844.1"/>
    <property type="molecule type" value="Genomic_DNA"/>
</dbReference>
<name>A0A8J3IXQ8_9CHLR</name>
<comment type="caution">
    <text evidence="2">The sequence shown here is derived from an EMBL/GenBank/DDBJ whole genome shotgun (WGS) entry which is preliminary data.</text>
</comment>
<dbReference type="AlphaFoldDB" id="A0A8J3IXQ8"/>
<accession>A0A8J3IXQ8</accession>
<protein>
    <submittedName>
        <fullName evidence="2">Uncharacterized protein</fullName>
    </submittedName>
</protein>
<evidence type="ECO:0000313" key="3">
    <source>
        <dbReference type="Proteomes" id="UP000597444"/>
    </source>
</evidence>
<feature type="region of interest" description="Disordered" evidence="1">
    <location>
        <begin position="1"/>
        <end position="26"/>
    </location>
</feature>
<evidence type="ECO:0000256" key="1">
    <source>
        <dbReference type="SAM" id="MobiDB-lite"/>
    </source>
</evidence>
<keyword evidence="3" id="KW-1185">Reference proteome</keyword>
<sequence length="98" mass="10819">MSGKSKNTDGRTPEEVARGDAPKTEHHRSYLAIATLTVQDLTVPIYEEFETSGLAQDKPSATRLATTRLMAEVESKLGRNSWGKYGHKAKVTCKQVKN</sequence>
<gene>
    <name evidence="2" type="ORF">KSF_098920</name>
</gene>
<evidence type="ECO:0000313" key="2">
    <source>
        <dbReference type="EMBL" id="GHO99844.1"/>
    </source>
</evidence>
<dbReference type="Proteomes" id="UP000597444">
    <property type="component" value="Unassembled WGS sequence"/>
</dbReference>